<dbReference type="AlphaFoldDB" id="A0A0C9W6M6"/>
<keyword evidence="3" id="KW-1185">Reference proteome</keyword>
<evidence type="ECO:0000313" key="2">
    <source>
        <dbReference type="EMBL" id="KIJ63692.1"/>
    </source>
</evidence>
<evidence type="ECO:0000313" key="3">
    <source>
        <dbReference type="Proteomes" id="UP000053820"/>
    </source>
</evidence>
<name>A0A0C9W6M6_9AGAM</name>
<dbReference type="EMBL" id="KN839941">
    <property type="protein sequence ID" value="KIJ58426.1"/>
    <property type="molecule type" value="Genomic_DNA"/>
</dbReference>
<dbReference type="EMBL" id="KN839850">
    <property type="protein sequence ID" value="KIJ63692.1"/>
    <property type="molecule type" value="Genomic_DNA"/>
</dbReference>
<accession>A0A0C9W6M6</accession>
<protein>
    <submittedName>
        <fullName evidence="1">Uncharacterized protein</fullName>
    </submittedName>
</protein>
<organism evidence="1 3">
    <name type="scientific">Hydnomerulius pinastri MD-312</name>
    <dbReference type="NCBI Taxonomy" id="994086"/>
    <lineage>
        <taxon>Eukaryota</taxon>
        <taxon>Fungi</taxon>
        <taxon>Dikarya</taxon>
        <taxon>Basidiomycota</taxon>
        <taxon>Agaricomycotina</taxon>
        <taxon>Agaricomycetes</taxon>
        <taxon>Agaricomycetidae</taxon>
        <taxon>Boletales</taxon>
        <taxon>Boletales incertae sedis</taxon>
        <taxon>Leucogyrophana</taxon>
    </lineage>
</organism>
<dbReference type="OrthoDB" id="2571149at2759"/>
<dbReference type="Proteomes" id="UP000053820">
    <property type="component" value="Unassembled WGS sequence"/>
</dbReference>
<gene>
    <name evidence="2" type="ORF">HYDPIDRAFT_113204</name>
    <name evidence="1" type="ORF">HYDPIDRAFT_119533</name>
</gene>
<evidence type="ECO:0000313" key="1">
    <source>
        <dbReference type="EMBL" id="KIJ58426.1"/>
    </source>
</evidence>
<reference evidence="1 3" key="1">
    <citation type="submission" date="2014-04" db="EMBL/GenBank/DDBJ databases">
        <title>Evolutionary Origins and Diversification of the Mycorrhizal Mutualists.</title>
        <authorList>
            <consortium name="DOE Joint Genome Institute"/>
            <consortium name="Mycorrhizal Genomics Consortium"/>
            <person name="Kohler A."/>
            <person name="Kuo A."/>
            <person name="Nagy L.G."/>
            <person name="Floudas D."/>
            <person name="Copeland A."/>
            <person name="Barry K.W."/>
            <person name="Cichocki N."/>
            <person name="Veneault-Fourrey C."/>
            <person name="LaButti K."/>
            <person name="Lindquist E.A."/>
            <person name="Lipzen A."/>
            <person name="Lundell T."/>
            <person name="Morin E."/>
            <person name="Murat C."/>
            <person name="Riley R."/>
            <person name="Ohm R."/>
            <person name="Sun H."/>
            <person name="Tunlid A."/>
            <person name="Henrissat B."/>
            <person name="Grigoriev I.V."/>
            <person name="Hibbett D.S."/>
            <person name="Martin F."/>
        </authorList>
    </citation>
    <scope>NUCLEOTIDE SEQUENCE [LARGE SCALE GENOMIC DNA]</scope>
    <source>
        <strain evidence="1 3">MD-312</strain>
    </source>
</reference>
<proteinExistence type="predicted"/>
<dbReference type="HOGENOM" id="CLU_727557_0_0_1"/>
<sequence>MSTPSPTSLAHRAHIASIITPLRRVRPKVPFYDLAAHRIPTLWSLYRELLRHAERDNIKWRIGTLFRQNRHTIQAHVAKEQLVQGHRWLDIFIRAKEGDTRLRAVLDRYERMIQAKCEKEHFREVVRETIASHPLLRPRTLFKGSFIRPTYYNKLLPRLSPQPPGISGMIHRRRVARDRRYALKEVLEGWMDDLKKECAFEATLLGKRGRSGTGAGTEGKNRVFSDNPGAWQYPLALKHQSLQATFTRDYARLKSPYPPALLATAQRARRRLIQHRTRRRALERRGLLFPSTRARMRQGPPAHILARMTPEERKNDRIVRGPGEAGYTAQVKIKMGVRLREPGMWRLEDGREEEWGRFESMEEEVRRENERRRRNVAGEVGG</sequence>